<accession>A0A383CSW7</accession>
<organism evidence="1">
    <name type="scientific">marine metagenome</name>
    <dbReference type="NCBI Taxonomy" id="408172"/>
    <lineage>
        <taxon>unclassified sequences</taxon>
        <taxon>metagenomes</taxon>
        <taxon>ecological metagenomes</taxon>
    </lineage>
</organism>
<feature type="non-terminal residue" evidence="1">
    <location>
        <position position="239"/>
    </location>
</feature>
<name>A0A383CSW7_9ZZZZ</name>
<protein>
    <submittedName>
        <fullName evidence="1">Uncharacterized protein</fullName>
    </submittedName>
</protein>
<feature type="non-terminal residue" evidence="1">
    <location>
        <position position="1"/>
    </location>
</feature>
<proteinExistence type="predicted"/>
<reference evidence="1" key="1">
    <citation type="submission" date="2018-05" db="EMBL/GenBank/DDBJ databases">
        <authorList>
            <person name="Lanie J.A."/>
            <person name="Ng W.-L."/>
            <person name="Kazmierczak K.M."/>
            <person name="Andrzejewski T.M."/>
            <person name="Davidsen T.M."/>
            <person name="Wayne K.J."/>
            <person name="Tettelin H."/>
            <person name="Glass J.I."/>
            <person name="Rusch D."/>
            <person name="Podicherti R."/>
            <person name="Tsui H.-C.T."/>
            <person name="Winkler M.E."/>
        </authorList>
    </citation>
    <scope>NUCLEOTIDE SEQUENCE</scope>
</reference>
<dbReference type="AlphaFoldDB" id="A0A383CSW7"/>
<evidence type="ECO:0000313" key="1">
    <source>
        <dbReference type="EMBL" id="SVE35302.1"/>
    </source>
</evidence>
<gene>
    <name evidence="1" type="ORF">METZ01_LOCUS488156</name>
</gene>
<dbReference type="EMBL" id="UINC01211415">
    <property type="protein sequence ID" value="SVE35302.1"/>
    <property type="molecule type" value="Genomic_DNA"/>
</dbReference>
<sequence>PKIRVTARSERLDSIIADGRYKSTHEAQSTSSGASERRVLEQMWGIPLDAPAEVRPVSGAYDHKQFRQQRADYIAERLRTDPNRLRFEQTDPDFLPDYPGSIAPAGHLGIAYGDGSEGGSISFVLRADRANDSGMVFGDSALQGAKRPARATSTNSDDLLAAVLNPTEEISSSSRNRYGVENRIQTMALLNGILTGDYAGVSDPTVWQTAHADGVSVAQTADASTTRYIEALVPGGFDL</sequence>